<keyword evidence="8 12" id="KW-0862">Zinc</keyword>
<name>A0A521EB32_9BACT</name>
<comment type="catalytic activity">
    <reaction evidence="12">
        <text>tRNA(Cys) + L-cysteine + ATP = L-cysteinyl-tRNA(Cys) + AMP + diphosphate</text>
        <dbReference type="Rhea" id="RHEA:17773"/>
        <dbReference type="Rhea" id="RHEA-COMP:9661"/>
        <dbReference type="Rhea" id="RHEA-COMP:9679"/>
        <dbReference type="ChEBI" id="CHEBI:30616"/>
        <dbReference type="ChEBI" id="CHEBI:33019"/>
        <dbReference type="ChEBI" id="CHEBI:35235"/>
        <dbReference type="ChEBI" id="CHEBI:78442"/>
        <dbReference type="ChEBI" id="CHEBI:78517"/>
        <dbReference type="ChEBI" id="CHEBI:456215"/>
        <dbReference type="EC" id="6.1.1.16"/>
    </reaction>
</comment>
<evidence type="ECO:0000256" key="1">
    <source>
        <dbReference type="ARBA" id="ARBA00004496"/>
    </source>
</evidence>
<evidence type="ECO:0000256" key="4">
    <source>
        <dbReference type="ARBA" id="ARBA00022490"/>
    </source>
</evidence>
<comment type="similarity">
    <text evidence="2 12">Belongs to the class-I aminoacyl-tRNA synthetase family.</text>
</comment>
<evidence type="ECO:0000313" key="16">
    <source>
        <dbReference type="Proteomes" id="UP000317557"/>
    </source>
</evidence>
<evidence type="ECO:0000256" key="10">
    <source>
        <dbReference type="ARBA" id="ARBA00022917"/>
    </source>
</evidence>
<feature type="binding site" evidence="12">
    <location>
        <position position="34"/>
    </location>
    <ligand>
        <name>Zn(2+)</name>
        <dbReference type="ChEBI" id="CHEBI:29105"/>
    </ligand>
</feature>
<dbReference type="HAMAP" id="MF_00041">
    <property type="entry name" value="Cys_tRNA_synth"/>
    <property type="match status" value="1"/>
</dbReference>
<evidence type="ECO:0000256" key="3">
    <source>
        <dbReference type="ARBA" id="ARBA00011245"/>
    </source>
</evidence>
<dbReference type="InterPro" id="IPR024909">
    <property type="entry name" value="Cys-tRNA/MSH_ligase"/>
</dbReference>
<evidence type="ECO:0000259" key="14">
    <source>
        <dbReference type="SMART" id="SM00840"/>
    </source>
</evidence>
<dbReference type="GO" id="GO:0005829">
    <property type="term" value="C:cytosol"/>
    <property type="evidence" value="ECO:0007669"/>
    <property type="project" value="TreeGrafter"/>
</dbReference>
<dbReference type="Pfam" id="PF09190">
    <property type="entry name" value="DALR_2"/>
    <property type="match status" value="1"/>
</dbReference>
<keyword evidence="7 12" id="KW-0547">Nucleotide-binding</keyword>
<evidence type="ECO:0000313" key="15">
    <source>
        <dbReference type="EMBL" id="SMO80992.1"/>
    </source>
</evidence>
<keyword evidence="9 12" id="KW-0067">ATP-binding</keyword>
<evidence type="ECO:0000256" key="5">
    <source>
        <dbReference type="ARBA" id="ARBA00022598"/>
    </source>
</evidence>
<evidence type="ECO:0000256" key="8">
    <source>
        <dbReference type="ARBA" id="ARBA00022833"/>
    </source>
</evidence>
<dbReference type="Gene3D" id="3.40.50.620">
    <property type="entry name" value="HUPs"/>
    <property type="match status" value="1"/>
</dbReference>
<dbReference type="AlphaFoldDB" id="A0A521EB32"/>
<accession>A0A521EB32</accession>
<feature type="short sequence motif" description="'HIGH' region" evidence="12">
    <location>
        <begin position="36"/>
        <end position="46"/>
    </location>
</feature>
<dbReference type="Pfam" id="PF01406">
    <property type="entry name" value="tRNA-synt_1e"/>
    <property type="match status" value="1"/>
</dbReference>
<comment type="subcellular location">
    <subcellularLocation>
        <location evidence="1 12">Cytoplasm</location>
    </subcellularLocation>
</comment>
<comment type="subunit">
    <text evidence="3 12">Monomer.</text>
</comment>
<feature type="binding site" evidence="12">
    <location>
        <position position="254"/>
    </location>
    <ligand>
        <name>Zn(2+)</name>
        <dbReference type="ChEBI" id="CHEBI:29105"/>
    </ligand>
</feature>
<dbReference type="PANTHER" id="PTHR10890">
    <property type="entry name" value="CYSTEINYL-TRNA SYNTHETASE"/>
    <property type="match status" value="1"/>
</dbReference>
<dbReference type="SUPFAM" id="SSF52374">
    <property type="entry name" value="Nucleotidylyl transferase"/>
    <property type="match status" value="1"/>
</dbReference>
<sequence>MAEKLDKLHVYNTLSRSKEPFEPLNPPHVGMYVCGPTVYGDAHLGHAKSYVSFDVILRYLRYLDYKVRYVQNITDVGHLVDDAEEGEDKLSKQARIEKVQPMEIAEKYTYTYFRDMDALNVLRPDIAPRASGHIPEQIVMVKKLIENGHAYEVDGNVYFDVSSDKEYGKLSGRSTEDAESGTRVETASDKRNPEDFALWKKADDGHIMKWDSPWGVGYPGWHIECSAMSTKYLGESFDIHGGGLENQFPHHECEIAQAECAHDKDFVKYWLHNNMVTLEGQKMGKSLGNAINLHEFFTGDHKLLTRAWPPEVIRFFLLQSHYRSTTDFSEEALGGAETGLKNLHSMINTIDNAEAGSGEAFDLESLKSSVEKSMNDDFNSAQAIATLFEQLKEIRKRINDKNAPSNLDAIKEFLHDFVDGVLGIWPQESGGNEELTKGLIELLIEIRKDARSNKNFELSDKIRDDLKELGVQLMDGKEGTSFEIEK</sequence>
<evidence type="ECO:0000256" key="12">
    <source>
        <dbReference type="HAMAP-Rule" id="MF_00041"/>
    </source>
</evidence>
<dbReference type="InterPro" id="IPR014729">
    <property type="entry name" value="Rossmann-like_a/b/a_fold"/>
</dbReference>
<comment type="cofactor">
    <cofactor evidence="12">
        <name>Zn(2+)</name>
        <dbReference type="ChEBI" id="CHEBI:29105"/>
    </cofactor>
    <text evidence="12">Binds 1 zinc ion per subunit.</text>
</comment>
<dbReference type="SUPFAM" id="SSF47323">
    <property type="entry name" value="Anticodon-binding domain of a subclass of class I aminoacyl-tRNA synthetases"/>
    <property type="match status" value="1"/>
</dbReference>
<evidence type="ECO:0000256" key="6">
    <source>
        <dbReference type="ARBA" id="ARBA00022723"/>
    </source>
</evidence>
<dbReference type="EMBL" id="FXTP01000011">
    <property type="protein sequence ID" value="SMO80992.1"/>
    <property type="molecule type" value="Genomic_DNA"/>
</dbReference>
<evidence type="ECO:0000256" key="11">
    <source>
        <dbReference type="ARBA" id="ARBA00023146"/>
    </source>
</evidence>
<feature type="region of interest" description="Disordered" evidence="13">
    <location>
        <begin position="167"/>
        <end position="189"/>
    </location>
</feature>
<dbReference type="GO" id="GO:0006423">
    <property type="term" value="P:cysteinyl-tRNA aminoacylation"/>
    <property type="evidence" value="ECO:0007669"/>
    <property type="project" value="UniProtKB-UniRule"/>
</dbReference>
<dbReference type="PANTHER" id="PTHR10890:SF3">
    <property type="entry name" value="CYSTEINE--TRNA LIGASE, CYTOPLASMIC"/>
    <property type="match status" value="1"/>
</dbReference>
<dbReference type="CDD" id="cd00672">
    <property type="entry name" value="CysRS_core"/>
    <property type="match status" value="1"/>
</dbReference>
<proteinExistence type="inferred from homology"/>
<dbReference type="InterPro" id="IPR015273">
    <property type="entry name" value="Cys-tRNA-synt_Ia_DALR"/>
</dbReference>
<dbReference type="InterPro" id="IPR032678">
    <property type="entry name" value="tRNA-synt_1_cat_dom"/>
</dbReference>
<dbReference type="PRINTS" id="PR00983">
    <property type="entry name" value="TRNASYNTHCYS"/>
</dbReference>
<feature type="short sequence motif" description="'KMSKS' region" evidence="12">
    <location>
        <begin position="282"/>
        <end position="286"/>
    </location>
</feature>
<keyword evidence="10 12" id="KW-0648">Protein biosynthesis</keyword>
<feature type="binding site" evidence="12">
    <location>
        <position position="285"/>
    </location>
    <ligand>
        <name>ATP</name>
        <dbReference type="ChEBI" id="CHEBI:30616"/>
    </ligand>
</feature>
<keyword evidence="5 12" id="KW-0436">Ligase</keyword>
<feature type="binding site" evidence="12">
    <location>
        <position position="250"/>
    </location>
    <ligand>
        <name>Zn(2+)</name>
        <dbReference type="ChEBI" id="CHEBI:29105"/>
    </ligand>
</feature>
<keyword evidence="11 12" id="KW-0030">Aminoacyl-tRNA synthetase</keyword>
<keyword evidence="6 12" id="KW-0479">Metal-binding</keyword>
<gene>
    <name evidence="12" type="primary">cysS</name>
    <name evidence="15" type="ORF">SAMN06265219_11179</name>
</gene>
<dbReference type="OrthoDB" id="9815130at2"/>
<dbReference type="GO" id="GO:0005524">
    <property type="term" value="F:ATP binding"/>
    <property type="evidence" value="ECO:0007669"/>
    <property type="project" value="UniProtKB-UniRule"/>
</dbReference>
<dbReference type="RefSeq" id="WP_142455074.1">
    <property type="nucleotide sequence ID" value="NZ_FXTP01000011.1"/>
</dbReference>
<organism evidence="15 16">
    <name type="scientific">Gracilimonas mengyeensis</name>
    <dbReference type="NCBI Taxonomy" id="1302730"/>
    <lineage>
        <taxon>Bacteria</taxon>
        <taxon>Pseudomonadati</taxon>
        <taxon>Balneolota</taxon>
        <taxon>Balneolia</taxon>
        <taxon>Balneolales</taxon>
        <taxon>Balneolaceae</taxon>
        <taxon>Gracilimonas</taxon>
    </lineage>
</organism>
<feature type="domain" description="Cysteinyl-tRNA synthetase class Ia DALR" evidence="14">
    <location>
        <begin position="369"/>
        <end position="430"/>
    </location>
</feature>
<dbReference type="Gene3D" id="1.20.120.1910">
    <property type="entry name" value="Cysteine-tRNA ligase, C-terminal anti-codon recognition domain"/>
    <property type="match status" value="1"/>
</dbReference>
<evidence type="ECO:0000256" key="2">
    <source>
        <dbReference type="ARBA" id="ARBA00005594"/>
    </source>
</evidence>
<keyword evidence="4 12" id="KW-0963">Cytoplasm</keyword>
<feature type="binding site" evidence="12">
    <location>
        <position position="225"/>
    </location>
    <ligand>
        <name>Zn(2+)</name>
        <dbReference type="ChEBI" id="CHEBI:29105"/>
    </ligand>
</feature>
<dbReference type="EC" id="6.1.1.16" evidence="12"/>
<dbReference type="GO" id="GO:0004817">
    <property type="term" value="F:cysteine-tRNA ligase activity"/>
    <property type="evidence" value="ECO:0007669"/>
    <property type="project" value="UniProtKB-UniRule"/>
</dbReference>
<dbReference type="GO" id="GO:0008270">
    <property type="term" value="F:zinc ion binding"/>
    <property type="evidence" value="ECO:0007669"/>
    <property type="project" value="UniProtKB-UniRule"/>
</dbReference>
<reference evidence="15 16" key="1">
    <citation type="submission" date="2017-05" db="EMBL/GenBank/DDBJ databases">
        <authorList>
            <person name="Varghese N."/>
            <person name="Submissions S."/>
        </authorList>
    </citation>
    <scope>NUCLEOTIDE SEQUENCE [LARGE SCALE GENOMIC DNA]</scope>
    <source>
        <strain evidence="15 16">DSM 21985</strain>
    </source>
</reference>
<evidence type="ECO:0000256" key="9">
    <source>
        <dbReference type="ARBA" id="ARBA00022840"/>
    </source>
</evidence>
<evidence type="ECO:0000256" key="7">
    <source>
        <dbReference type="ARBA" id="ARBA00022741"/>
    </source>
</evidence>
<protein>
    <recommendedName>
        <fullName evidence="12">Cysteine--tRNA ligase</fullName>
        <ecNumber evidence="12">6.1.1.16</ecNumber>
    </recommendedName>
    <alternativeName>
        <fullName evidence="12">Cysteinyl-tRNA synthetase</fullName>
        <shortName evidence="12">CysRS</shortName>
    </alternativeName>
</protein>
<dbReference type="SMART" id="SM00840">
    <property type="entry name" value="DALR_2"/>
    <property type="match status" value="1"/>
</dbReference>
<keyword evidence="16" id="KW-1185">Reference proteome</keyword>
<evidence type="ECO:0000256" key="13">
    <source>
        <dbReference type="SAM" id="MobiDB-lite"/>
    </source>
</evidence>
<dbReference type="Proteomes" id="UP000317557">
    <property type="component" value="Unassembled WGS sequence"/>
</dbReference>
<dbReference type="NCBIfam" id="TIGR00435">
    <property type="entry name" value="cysS"/>
    <property type="match status" value="1"/>
</dbReference>
<dbReference type="InterPro" id="IPR009080">
    <property type="entry name" value="tRNAsynth_Ia_anticodon-bd"/>
</dbReference>
<dbReference type="InterPro" id="IPR015803">
    <property type="entry name" value="Cys-tRNA-ligase"/>
</dbReference>